<name>A0A177YKF4_9NOCA</name>
<dbReference type="Proteomes" id="UP000077519">
    <property type="component" value="Unassembled WGS sequence"/>
</dbReference>
<proteinExistence type="predicted"/>
<protein>
    <submittedName>
        <fullName evidence="1">Uncharacterized protein</fullName>
    </submittedName>
</protein>
<dbReference type="EMBL" id="LVHI01000007">
    <property type="protein sequence ID" value="OAK55983.1"/>
    <property type="molecule type" value="Genomic_DNA"/>
</dbReference>
<evidence type="ECO:0000313" key="1">
    <source>
        <dbReference type="EMBL" id="OAK55983.1"/>
    </source>
</evidence>
<comment type="caution">
    <text evidence="1">The sequence shown here is derived from an EMBL/GenBank/DDBJ whole genome shotgun (WGS) entry which is preliminary data.</text>
</comment>
<dbReference type="RefSeq" id="WP_068423329.1">
    <property type="nucleotide sequence ID" value="NZ_LVHI01000007.1"/>
</dbReference>
<gene>
    <name evidence="1" type="ORF">A3K89_18860</name>
</gene>
<keyword evidence="2" id="KW-1185">Reference proteome</keyword>
<dbReference type="AlphaFoldDB" id="A0A177YKF4"/>
<evidence type="ECO:0000313" key="2">
    <source>
        <dbReference type="Proteomes" id="UP000077519"/>
    </source>
</evidence>
<organism evidence="1 2">
    <name type="scientific">Rhodococcoides kyotonense</name>
    <dbReference type="NCBI Taxonomy" id="398843"/>
    <lineage>
        <taxon>Bacteria</taxon>
        <taxon>Bacillati</taxon>
        <taxon>Actinomycetota</taxon>
        <taxon>Actinomycetes</taxon>
        <taxon>Mycobacteriales</taxon>
        <taxon>Nocardiaceae</taxon>
        <taxon>Rhodococcoides</taxon>
    </lineage>
</organism>
<sequence>MYVYENLVRDHELRVAKSLERYELRKHGRSRTSSDGLALFAAARRLVASTGRPDSASMVRGSG</sequence>
<accession>A0A177YKF4</accession>
<reference evidence="1 2" key="1">
    <citation type="submission" date="2016-03" db="EMBL/GenBank/DDBJ databases">
        <title>Genome sequence of Rhodococcus kyotonensis KB10.</title>
        <authorList>
            <person name="Jeong H."/>
            <person name="Hong C.E."/>
            <person name="Jo S.H."/>
            <person name="Park J.M."/>
        </authorList>
    </citation>
    <scope>NUCLEOTIDE SEQUENCE [LARGE SCALE GENOMIC DNA]</scope>
    <source>
        <strain evidence="1 2">KB10</strain>
    </source>
</reference>